<proteinExistence type="predicted"/>
<dbReference type="EMBL" id="JACBJI010000001">
    <property type="protein sequence ID" value="NYA69406.1"/>
    <property type="molecule type" value="Genomic_DNA"/>
</dbReference>
<dbReference type="InterPro" id="IPR058532">
    <property type="entry name" value="YjbR/MT2646/Rv2570-like"/>
</dbReference>
<comment type="caution">
    <text evidence="1">The sequence shown here is derived from an EMBL/GenBank/DDBJ whole genome shotgun (WGS) entry which is preliminary data.</text>
</comment>
<dbReference type="InterPro" id="IPR007351">
    <property type="entry name" value="YjbR"/>
</dbReference>
<name>A0A7Y9C3S3_9FLAO</name>
<dbReference type="Pfam" id="PF04237">
    <property type="entry name" value="YjbR"/>
    <property type="match status" value="1"/>
</dbReference>
<protein>
    <submittedName>
        <fullName evidence="1">MmcQ/YjbR family DNA-binding protein</fullName>
    </submittedName>
</protein>
<gene>
    <name evidence="1" type="ORF">HZF10_00625</name>
</gene>
<dbReference type="RefSeq" id="WP_176004224.1">
    <property type="nucleotide sequence ID" value="NZ_JABWMI010000001.1"/>
</dbReference>
<organism evidence="1 2">
    <name type="scientific">Flavobacterium agri</name>
    <dbReference type="NCBI Taxonomy" id="2743471"/>
    <lineage>
        <taxon>Bacteria</taxon>
        <taxon>Pseudomonadati</taxon>
        <taxon>Bacteroidota</taxon>
        <taxon>Flavobacteriia</taxon>
        <taxon>Flavobacteriales</taxon>
        <taxon>Flavobacteriaceae</taxon>
        <taxon>Flavobacterium</taxon>
    </lineage>
</organism>
<dbReference type="SUPFAM" id="SSF142906">
    <property type="entry name" value="YjbR-like"/>
    <property type="match status" value="1"/>
</dbReference>
<dbReference type="InterPro" id="IPR038056">
    <property type="entry name" value="YjbR-like_sf"/>
</dbReference>
<dbReference type="GO" id="GO:0003677">
    <property type="term" value="F:DNA binding"/>
    <property type="evidence" value="ECO:0007669"/>
    <property type="project" value="UniProtKB-KW"/>
</dbReference>
<keyword evidence="2" id="KW-1185">Reference proteome</keyword>
<dbReference type="Proteomes" id="UP000535020">
    <property type="component" value="Unassembled WGS sequence"/>
</dbReference>
<dbReference type="Gene3D" id="3.90.1150.30">
    <property type="match status" value="1"/>
</dbReference>
<keyword evidence="1" id="KW-0238">DNA-binding</keyword>
<dbReference type="AlphaFoldDB" id="A0A7Y9C3S3"/>
<evidence type="ECO:0000313" key="2">
    <source>
        <dbReference type="Proteomes" id="UP000535020"/>
    </source>
</evidence>
<evidence type="ECO:0000313" key="1">
    <source>
        <dbReference type="EMBL" id="NYA69406.1"/>
    </source>
</evidence>
<dbReference type="PANTHER" id="PTHR35145:SF1">
    <property type="entry name" value="CYTOPLASMIC PROTEIN"/>
    <property type="match status" value="1"/>
</dbReference>
<accession>A0A7Y9C3S3</accession>
<dbReference type="PANTHER" id="PTHR35145">
    <property type="entry name" value="CYTOPLASMIC PROTEIN-RELATED"/>
    <property type="match status" value="1"/>
</dbReference>
<sequence length="117" mass="13254">MTDVEAIRSFCNSLEKVTEDIKWGHDLVFSVGEKMFCVTGLDQTPTSITFKVTDAEFEELTSGEIFKPAPYVARYKWVLLEDANAIAKKELEAYITQSYGLVKDKLPPKIKKQLGFL</sequence>
<reference evidence="1 2" key="1">
    <citation type="submission" date="2020-07" db="EMBL/GenBank/DDBJ databases">
        <authorList>
            <person name="Sun Q."/>
        </authorList>
    </citation>
    <scope>NUCLEOTIDE SEQUENCE [LARGE SCALE GENOMIC DNA]</scope>
    <source>
        <strain evidence="1 2">MAH-1</strain>
    </source>
</reference>